<evidence type="ECO:0000256" key="1">
    <source>
        <dbReference type="ARBA" id="ARBA00001917"/>
    </source>
</evidence>
<dbReference type="GO" id="GO:0010181">
    <property type="term" value="F:FMN binding"/>
    <property type="evidence" value="ECO:0007669"/>
    <property type="project" value="InterPro"/>
</dbReference>
<dbReference type="GO" id="GO:0006783">
    <property type="term" value="P:heme biosynthetic process"/>
    <property type="evidence" value="ECO:0007669"/>
    <property type="project" value="TreeGrafter"/>
</dbReference>
<dbReference type="Proteomes" id="UP000322214">
    <property type="component" value="Chromosome"/>
</dbReference>
<dbReference type="InterPro" id="IPR001226">
    <property type="entry name" value="Flavodoxin_CS"/>
</dbReference>
<evidence type="ECO:0000259" key="2">
    <source>
        <dbReference type="PROSITE" id="PS50902"/>
    </source>
</evidence>
<accession>A0A5B9P2Q7</accession>
<dbReference type="PROSITE" id="PS00201">
    <property type="entry name" value="FLAVODOXIN"/>
    <property type="match status" value="1"/>
</dbReference>
<reference evidence="3 4" key="1">
    <citation type="submission" date="2019-08" db="EMBL/GenBank/DDBJ databases">
        <title>Deep-cultivation of Planctomycetes and their phenomic and genomic characterization uncovers novel biology.</title>
        <authorList>
            <person name="Wiegand S."/>
            <person name="Jogler M."/>
            <person name="Boedeker C."/>
            <person name="Pinto D."/>
            <person name="Vollmers J."/>
            <person name="Rivas-Marin E."/>
            <person name="Kohn T."/>
            <person name="Peeters S.H."/>
            <person name="Heuer A."/>
            <person name="Rast P."/>
            <person name="Oberbeckmann S."/>
            <person name="Bunk B."/>
            <person name="Jeske O."/>
            <person name="Meyerdierks A."/>
            <person name="Storesund J.E."/>
            <person name="Kallscheuer N."/>
            <person name="Luecker S."/>
            <person name="Lage O.M."/>
            <person name="Pohl T."/>
            <person name="Merkel B.J."/>
            <person name="Hornburger P."/>
            <person name="Mueller R.-W."/>
            <person name="Bruemmer F."/>
            <person name="Labrenz M."/>
            <person name="Spormann A.M."/>
            <person name="Op den Camp H."/>
            <person name="Overmann J."/>
            <person name="Amann R."/>
            <person name="Jetten M.S.M."/>
            <person name="Mascher T."/>
            <person name="Medema M.H."/>
            <person name="Devos D.P."/>
            <person name="Kaster A.-K."/>
            <person name="Ovreas L."/>
            <person name="Rohde M."/>
            <person name="Galperin M.Y."/>
            <person name="Jogler C."/>
        </authorList>
    </citation>
    <scope>NUCLEOTIDE SEQUENCE [LARGE SCALE GENOMIC DNA]</scope>
    <source>
        <strain evidence="3 4">FC18</strain>
    </source>
</reference>
<protein>
    <submittedName>
        <fullName evidence="3">Protoporphyrinogen IX dehydrogenase [menaquinone]</fullName>
        <ecNumber evidence="3">1.3.5.3</ecNumber>
    </submittedName>
</protein>
<feature type="domain" description="Flavodoxin-like" evidence="2">
    <location>
        <begin position="3"/>
        <end position="139"/>
    </location>
</feature>
<proteinExistence type="predicted"/>
<dbReference type="GO" id="GO:0009055">
    <property type="term" value="F:electron transfer activity"/>
    <property type="evidence" value="ECO:0007669"/>
    <property type="project" value="InterPro"/>
</dbReference>
<dbReference type="GO" id="GO:0070819">
    <property type="term" value="F:menaquinone-dependent protoporphyrinogen oxidase activity"/>
    <property type="evidence" value="ECO:0007669"/>
    <property type="project" value="TreeGrafter"/>
</dbReference>
<sequence>MSTLIIYSSKYGQTEKIAWRIAKAIGHERDSVKVMNARDALDLESLSAFDHIILGSPIYAHRHSKQIAKFIKRFRDSLETMDTAFFSVSASAAGGEEQKADATTCMDKFLSIAGFEPTRKTIFAGGLPYRRYNWLTRMVMKWIAGRAGGDTDTSQNYEYTDWDHVESFALRCLGAAEHGEAA</sequence>
<dbReference type="EC" id="1.3.5.3" evidence="3"/>
<dbReference type="SUPFAM" id="SSF52218">
    <property type="entry name" value="Flavoproteins"/>
    <property type="match status" value="1"/>
</dbReference>
<name>A0A5B9P2Q7_9BACT</name>
<dbReference type="Gene3D" id="3.40.50.360">
    <property type="match status" value="1"/>
</dbReference>
<dbReference type="EMBL" id="CP042912">
    <property type="protein sequence ID" value="QEG20434.1"/>
    <property type="molecule type" value="Genomic_DNA"/>
</dbReference>
<keyword evidence="4" id="KW-1185">Reference proteome</keyword>
<dbReference type="RefSeq" id="WP_075082551.1">
    <property type="nucleotide sequence ID" value="NZ_CP042912.1"/>
</dbReference>
<dbReference type="InterPro" id="IPR008254">
    <property type="entry name" value="Flavodoxin/NO_synth"/>
</dbReference>
<dbReference type="PROSITE" id="PS50902">
    <property type="entry name" value="FLAVODOXIN_LIKE"/>
    <property type="match status" value="1"/>
</dbReference>
<dbReference type="AlphaFoldDB" id="A0A5B9P2Q7"/>
<dbReference type="InterPro" id="IPR026816">
    <property type="entry name" value="Flavodoxin_dom"/>
</dbReference>
<evidence type="ECO:0000313" key="3">
    <source>
        <dbReference type="EMBL" id="QEG20434.1"/>
    </source>
</evidence>
<evidence type="ECO:0000313" key="4">
    <source>
        <dbReference type="Proteomes" id="UP000322214"/>
    </source>
</evidence>
<organism evidence="3 4">
    <name type="scientific">Mariniblastus fucicola</name>
    <dbReference type="NCBI Taxonomy" id="980251"/>
    <lineage>
        <taxon>Bacteria</taxon>
        <taxon>Pseudomonadati</taxon>
        <taxon>Planctomycetota</taxon>
        <taxon>Planctomycetia</taxon>
        <taxon>Pirellulales</taxon>
        <taxon>Pirellulaceae</taxon>
        <taxon>Mariniblastus</taxon>
    </lineage>
</organism>
<keyword evidence="3" id="KW-0560">Oxidoreductase</keyword>
<comment type="cofactor">
    <cofactor evidence="1">
        <name>FMN</name>
        <dbReference type="ChEBI" id="CHEBI:58210"/>
    </cofactor>
</comment>
<gene>
    <name evidence="3" type="primary">hemG</name>
    <name evidence="3" type="ORF">MFFC18_02820</name>
</gene>
<dbReference type="OrthoDB" id="9795729at2"/>
<dbReference type="InterPro" id="IPR052200">
    <property type="entry name" value="Protoporphyrinogen_IX_DH"/>
</dbReference>
<dbReference type="Pfam" id="PF12724">
    <property type="entry name" value="Flavodoxin_5"/>
    <property type="match status" value="1"/>
</dbReference>
<dbReference type="STRING" id="980251.GCA_001642875_04549"/>
<dbReference type="InterPro" id="IPR029039">
    <property type="entry name" value="Flavoprotein-like_sf"/>
</dbReference>
<dbReference type="PANTHER" id="PTHR38030:SF2">
    <property type="entry name" value="PROTOPORPHYRINOGEN IX DEHYDROGENASE [QUINONE]"/>
    <property type="match status" value="1"/>
</dbReference>
<dbReference type="PANTHER" id="PTHR38030">
    <property type="entry name" value="PROTOPORPHYRINOGEN IX DEHYDROGENASE [MENAQUINONE]"/>
    <property type="match status" value="1"/>
</dbReference>
<dbReference type="KEGG" id="mff:MFFC18_02820"/>